<dbReference type="GO" id="GO:0071973">
    <property type="term" value="P:bacterial-type flagellum-dependent cell motility"/>
    <property type="evidence" value="ECO:0007669"/>
    <property type="project" value="InterPro"/>
</dbReference>
<dbReference type="InterPro" id="IPR001624">
    <property type="entry name" value="FliE"/>
</dbReference>
<sequence>MDIQASYAAGAYARARSATSPEEGGSPGLMTRSLQDFTKVLQQGEQTALAAMTGQADPHALVQALSATEQAVETVVVVRDRVVEAYQELLRMPV</sequence>
<evidence type="ECO:0000313" key="5">
    <source>
        <dbReference type="EMBL" id="RRH74296.1"/>
    </source>
</evidence>
<keyword evidence="6" id="KW-1185">Reference proteome</keyword>
<feature type="region of interest" description="Disordered" evidence="4">
    <location>
        <begin position="1"/>
        <end position="31"/>
    </location>
</feature>
<comment type="similarity">
    <text evidence="2">Belongs to the FliE family.</text>
</comment>
<gene>
    <name evidence="5" type="primary">fliE</name>
    <name evidence="5" type="ORF">EG244_11125</name>
</gene>
<keyword evidence="5" id="KW-0969">Cilium</keyword>
<protein>
    <submittedName>
        <fullName evidence="5">Flagellar hook-basal body complex protein FliE</fullName>
    </submittedName>
</protein>
<dbReference type="GO" id="GO:0003774">
    <property type="term" value="F:cytoskeletal motor activity"/>
    <property type="evidence" value="ECO:0007669"/>
    <property type="project" value="InterPro"/>
</dbReference>
<organism evidence="5 6">
    <name type="scientific">Falsigemmobacter faecalis</name>
    <dbReference type="NCBI Taxonomy" id="2488730"/>
    <lineage>
        <taxon>Bacteria</taxon>
        <taxon>Pseudomonadati</taxon>
        <taxon>Pseudomonadota</taxon>
        <taxon>Alphaproteobacteria</taxon>
        <taxon>Rhodobacterales</taxon>
        <taxon>Paracoccaceae</taxon>
        <taxon>Falsigemmobacter</taxon>
    </lineage>
</organism>
<dbReference type="GO" id="GO:0005198">
    <property type="term" value="F:structural molecule activity"/>
    <property type="evidence" value="ECO:0007669"/>
    <property type="project" value="InterPro"/>
</dbReference>
<reference evidence="5 6" key="1">
    <citation type="submission" date="2018-11" db="EMBL/GenBank/DDBJ databases">
        <title>Gemmobacter sp. nov., YIM 102744-1 draft genome.</title>
        <authorList>
            <person name="Li G."/>
            <person name="Jiang Y."/>
        </authorList>
    </citation>
    <scope>NUCLEOTIDE SEQUENCE [LARGE SCALE GENOMIC DNA]</scope>
    <source>
        <strain evidence="5 6">YIM 102744-1</strain>
    </source>
</reference>
<evidence type="ECO:0000313" key="6">
    <source>
        <dbReference type="Proteomes" id="UP000282125"/>
    </source>
</evidence>
<dbReference type="OrthoDB" id="9812413at2"/>
<evidence type="ECO:0000256" key="1">
    <source>
        <dbReference type="ARBA" id="ARBA00004117"/>
    </source>
</evidence>
<keyword evidence="5" id="KW-0966">Cell projection</keyword>
<name>A0A3P3DKN7_9RHOB</name>
<keyword evidence="3" id="KW-0975">Bacterial flagellum</keyword>
<dbReference type="PANTHER" id="PTHR34653:SF1">
    <property type="entry name" value="FLAGELLAR HOOK-BASAL BODY COMPLEX PROTEIN FLIE"/>
    <property type="match status" value="1"/>
</dbReference>
<evidence type="ECO:0000256" key="4">
    <source>
        <dbReference type="SAM" id="MobiDB-lite"/>
    </source>
</evidence>
<keyword evidence="5" id="KW-0282">Flagellum</keyword>
<dbReference type="PANTHER" id="PTHR34653">
    <property type="match status" value="1"/>
</dbReference>
<dbReference type="GO" id="GO:0009425">
    <property type="term" value="C:bacterial-type flagellum basal body"/>
    <property type="evidence" value="ECO:0007669"/>
    <property type="project" value="UniProtKB-SubCell"/>
</dbReference>
<dbReference type="Pfam" id="PF02049">
    <property type="entry name" value="FliE"/>
    <property type="match status" value="1"/>
</dbReference>
<dbReference type="Proteomes" id="UP000282125">
    <property type="component" value="Unassembled WGS sequence"/>
</dbReference>
<dbReference type="AlphaFoldDB" id="A0A3P3DKN7"/>
<dbReference type="RefSeq" id="WP_124965067.1">
    <property type="nucleotide sequence ID" value="NZ_RRAZ01000014.1"/>
</dbReference>
<comment type="caution">
    <text evidence="5">The sequence shown here is derived from an EMBL/GenBank/DDBJ whole genome shotgun (WGS) entry which is preliminary data.</text>
</comment>
<dbReference type="EMBL" id="RRAZ01000014">
    <property type="protein sequence ID" value="RRH74296.1"/>
    <property type="molecule type" value="Genomic_DNA"/>
</dbReference>
<proteinExistence type="inferred from homology"/>
<evidence type="ECO:0000256" key="3">
    <source>
        <dbReference type="ARBA" id="ARBA00023143"/>
    </source>
</evidence>
<accession>A0A3P3DKN7</accession>
<dbReference type="NCBIfam" id="NF001994">
    <property type="entry name" value="PRK00790.1-5"/>
    <property type="match status" value="1"/>
</dbReference>
<comment type="subcellular location">
    <subcellularLocation>
        <location evidence="1">Bacterial flagellum basal body</location>
    </subcellularLocation>
</comment>
<evidence type="ECO:0000256" key="2">
    <source>
        <dbReference type="ARBA" id="ARBA00009272"/>
    </source>
</evidence>
<feature type="compositionally biased region" description="Low complexity" evidence="4">
    <location>
        <begin position="1"/>
        <end position="18"/>
    </location>
</feature>